<keyword evidence="1 7" id="KW-0547">Nucleotide-binding</keyword>
<dbReference type="Pfam" id="PF00271">
    <property type="entry name" value="Helicase_C"/>
    <property type="match status" value="1"/>
</dbReference>
<dbReference type="InterPro" id="IPR014014">
    <property type="entry name" value="RNA_helicase_DEAD_Q_motif"/>
</dbReference>
<dbReference type="SMART" id="SM00490">
    <property type="entry name" value="HELICc"/>
    <property type="match status" value="1"/>
</dbReference>
<dbReference type="GO" id="GO:0003676">
    <property type="term" value="F:nucleic acid binding"/>
    <property type="evidence" value="ECO:0007669"/>
    <property type="project" value="InterPro"/>
</dbReference>
<dbReference type="Proteomes" id="UP000556026">
    <property type="component" value="Unassembled WGS sequence"/>
</dbReference>
<dbReference type="PROSITE" id="PS00039">
    <property type="entry name" value="DEAD_ATP_HELICASE"/>
    <property type="match status" value="1"/>
</dbReference>
<dbReference type="SUPFAM" id="SSF52540">
    <property type="entry name" value="P-loop containing nucleoside triphosphate hydrolases"/>
    <property type="match status" value="1"/>
</dbReference>
<dbReference type="PANTHER" id="PTHR47959">
    <property type="entry name" value="ATP-DEPENDENT RNA HELICASE RHLE-RELATED"/>
    <property type="match status" value="1"/>
</dbReference>
<feature type="region of interest" description="Disordered" evidence="8">
    <location>
        <begin position="368"/>
        <end position="436"/>
    </location>
</feature>
<dbReference type="Gene3D" id="3.40.50.300">
    <property type="entry name" value="P-loop containing nucleotide triphosphate hydrolases"/>
    <property type="match status" value="2"/>
</dbReference>
<feature type="domain" description="Helicase C-terminal" evidence="10">
    <location>
        <begin position="233"/>
        <end position="379"/>
    </location>
</feature>
<evidence type="ECO:0000256" key="3">
    <source>
        <dbReference type="ARBA" id="ARBA00022806"/>
    </source>
</evidence>
<evidence type="ECO:0000256" key="2">
    <source>
        <dbReference type="ARBA" id="ARBA00022801"/>
    </source>
</evidence>
<keyword evidence="4 7" id="KW-0067">ATP-binding</keyword>
<feature type="compositionally biased region" description="Basic and acidic residues" evidence="8">
    <location>
        <begin position="417"/>
        <end position="429"/>
    </location>
</feature>
<keyword evidence="3 7" id="KW-0347">Helicase</keyword>
<dbReference type="Pfam" id="PF00270">
    <property type="entry name" value="DEAD"/>
    <property type="match status" value="1"/>
</dbReference>
<feature type="short sequence motif" description="Q motif" evidence="6">
    <location>
        <begin position="1"/>
        <end position="29"/>
    </location>
</feature>
<evidence type="ECO:0000259" key="10">
    <source>
        <dbReference type="PROSITE" id="PS51194"/>
    </source>
</evidence>
<dbReference type="InterPro" id="IPR014001">
    <property type="entry name" value="Helicase_ATP-bd"/>
</dbReference>
<dbReference type="CDD" id="cd18787">
    <property type="entry name" value="SF2_C_DEAD"/>
    <property type="match status" value="1"/>
</dbReference>
<evidence type="ECO:0000259" key="11">
    <source>
        <dbReference type="PROSITE" id="PS51195"/>
    </source>
</evidence>
<gene>
    <name evidence="12" type="primary">rhlE-1</name>
    <name evidence="12" type="ORF">GMST_13170</name>
</gene>
<organism evidence="12 13">
    <name type="scientific">Geomonas silvestris</name>
    <dbReference type="NCBI Taxonomy" id="2740184"/>
    <lineage>
        <taxon>Bacteria</taxon>
        <taxon>Pseudomonadati</taxon>
        <taxon>Thermodesulfobacteriota</taxon>
        <taxon>Desulfuromonadia</taxon>
        <taxon>Geobacterales</taxon>
        <taxon>Geobacteraceae</taxon>
        <taxon>Geomonas</taxon>
    </lineage>
</organism>
<protein>
    <submittedName>
        <fullName evidence="12">ATP-dependent RNA helicase RhlE</fullName>
    </submittedName>
</protein>
<keyword evidence="2 7" id="KW-0378">Hydrolase</keyword>
<evidence type="ECO:0000313" key="13">
    <source>
        <dbReference type="Proteomes" id="UP000556026"/>
    </source>
</evidence>
<evidence type="ECO:0000259" key="9">
    <source>
        <dbReference type="PROSITE" id="PS51192"/>
    </source>
</evidence>
<name>A0A6V8MGC0_9BACT</name>
<dbReference type="PROSITE" id="PS51192">
    <property type="entry name" value="HELICASE_ATP_BIND_1"/>
    <property type="match status" value="1"/>
</dbReference>
<dbReference type="GO" id="GO:0003724">
    <property type="term" value="F:RNA helicase activity"/>
    <property type="evidence" value="ECO:0007669"/>
    <property type="project" value="InterPro"/>
</dbReference>
<dbReference type="AlphaFoldDB" id="A0A6V8MGC0"/>
<dbReference type="PROSITE" id="PS51194">
    <property type="entry name" value="HELICASE_CTER"/>
    <property type="match status" value="1"/>
</dbReference>
<dbReference type="InterPro" id="IPR000629">
    <property type="entry name" value="RNA-helicase_DEAD-box_CS"/>
</dbReference>
<reference evidence="13" key="1">
    <citation type="submission" date="2020-06" db="EMBL/GenBank/DDBJ databases">
        <title>Draft genomic sequence of Geomonas sp. Red330.</title>
        <authorList>
            <person name="Itoh H."/>
            <person name="Zhenxing X."/>
            <person name="Ushijima N."/>
            <person name="Masuda Y."/>
            <person name="Shiratori Y."/>
            <person name="Senoo K."/>
        </authorList>
    </citation>
    <scope>NUCLEOTIDE SEQUENCE [LARGE SCALE GENOMIC DNA]</scope>
    <source>
        <strain evidence="13">Red330</strain>
    </source>
</reference>
<comment type="caution">
    <text evidence="12">The sequence shown here is derived from an EMBL/GenBank/DDBJ whole genome shotgun (WGS) entry which is preliminary data.</text>
</comment>
<evidence type="ECO:0000256" key="8">
    <source>
        <dbReference type="SAM" id="MobiDB-lite"/>
    </source>
</evidence>
<keyword evidence="13" id="KW-1185">Reference proteome</keyword>
<dbReference type="PROSITE" id="PS51195">
    <property type="entry name" value="Q_MOTIF"/>
    <property type="match status" value="1"/>
</dbReference>
<dbReference type="CDD" id="cd00268">
    <property type="entry name" value="DEADc"/>
    <property type="match status" value="1"/>
</dbReference>
<feature type="domain" description="Helicase ATP-binding" evidence="9">
    <location>
        <begin position="32"/>
        <end position="206"/>
    </location>
</feature>
<dbReference type="GO" id="GO:0005524">
    <property type="term" value="F:ATP binding"/>
    <property type="evidence" value="ECO:0007669"/>
    <property type="project" value="UniProtKB-KW"/>
</dbReference>
<dbReference type="InterPro" id="IPR050079">
    <property type="entry name" value="DEAD_box_RNA_helicase"/>
</dbReference>
<dbReference type="EMBL" id="BLXX01000003">
    <property type="protein sequence ID" value="GFO58992.1"/>
    <property type="molecule type" value="Genomic_DNA"/>
</dbReference>
<dbReference type="SMART" id="SM00487">
    <property type="entry name" value="DEXDc"/>
    <property type="match status" value="1"/>
</dbReference>
<evidence type="ECO:0000313" key="12">
    <source>
        <dbReference type="EMBL" id="GFO58992.1"/>
    </source>
</evidence>
<dbReference type="RefSeq" id="WP_183353843.1">
    <property type="nucleotide sequence ID" value="NZ_BLXX01000003.1"/>
</dbReference>
<dbReference type="InterPro" id="IPR001650">
    <property type="entry name" value="Helicase_C-like"/>
</dbReference>
<evidence type="ECO:0000256" key="6">
    <source>
        <dbReference type="PROSITE-ProRule" id="PRU00552"/>
    </source>
</evidence>
<dbReference type="GO" id="GO:0005829">
    <property type="term" value="C:cytosol"/>
    <property type="evidence" value="ECO:0007669"/>
    <property type="project" value="TreeGrafter"/>
</dbReference>
<dbReference type="PANTHER" id="PTHR47959:SF17">
    <property type="entry name" value="ATP-DEPENDENT RNA HELICASE DEAD BOX FAMILY"/>
    <property type="match status" value="1"/>
</dbReference>
<comment type="similarity">
    <text evidence="5 7">Belongs to the DEAD box helicase family.</text>
</comment>
<evidence type="ECO:0000256" key="1">
    <source>
        <dbReference type="ARBA" id="ARBA00022741"/>
    </source>
</evidence>
<evidence type="ECO:0000256" key="4">
    <source>
        <dbReference type="ARBA" id="ARBA00022840"/>
    </source>
</evidence>
<dbReference type="InterPro" id="IPR011545">
    <property type="entry name" value="DEAD/DEAH_box_helicase_dom"/>
</dbReference>
<proteinExistence type="inferred from homology"/>
<feature type="domain" description="DEAD-box RNA helicase Q" evidence="11">
    <location>
        <begin position="1"/>
        <end position="29"/>
    </location>
</feature>
<dbReference type="InterPro" id="IPR027417">
    <property type="entry name" value="P-loop_NTPase"/>
</dbReference>
<sequence length="436" mass="47171">MPFEALNLAPPLVKAIAACGYTAPTPIQAESIPLALAGKDLIGSAQTGTGKTASFVLPALQRLLTPSQKPGKGPRILVLTPTRELATQVNDAVRNYGKFMRVRCGSILGGMPYRDQMMLLAQPVDIIVATPGRLIDHLDRRSLNFSRLELLVLDEADRMLDMGFSDDVDRIAAAAPEDRQTLLFTATMDDAMAKLAKRLLTDPVRIAVEPKELAQPKIEQRLHVTDDMRHKNRLLQHLVNDASVTKAIIFSATKRDADQLAAELYAQGHAAAALHGDMSQGARNRTIVNMRRGKVRLLVATDVAARGLDVSGISHVINFDLPKFAEDYVHRIGRTGRAGATGVAISFCSTNEVAYLDRIERYTGKTLPQSVIPGLEPSRPLRRAGGAPGARKPRPGAPGKKPFAGSKRPFGPGNGASRRDAQVQVEYRRGRGGAPK</sequence>
<dbReference type="InterPro" id="IPR044742">
    <property type="entry name" value="DEAD/DEAH_RhlB"/>
</dbReference>
<evidence type="ECO:0000256" key="7">
    <source>
        <dbReference type="RuleBase" id="RU000492"/>
    </source>
</evidence>
<evidence type="ECO:0000256" key="5">
    <source>
        <dbReference type="ARBA" id="ARBA00038437"/>
    </source>
</evidence>
<dbReference type="GO" id="GO:0016787">
    <property type="term" value="F:hydrolase activity"/>
    <property type="evidence" value="ECO:0007669"/>
    <property type="project" value="UniProtKB-KW"/>
</dbReference>
<accession>A0A6V8MGC0</accession>